<organism evidence="3 4">
    <name type="scientific">Kiloniella litopenaei</name>
    <dbReference type="NCBI Taxonomy" id="1549748"/>
    <lineage>
        <taxon>Bacteria</taxon>
        <taxon>Pseudomonadati</taxon>
        <taxon>Pseudomonadota</taxon>
        <taxon>Alphaproteobacteria</taxon>
        <taxon>Rhodospirillales</taxon>
        <taxon>Kiloniellaceae</taxon>
        <taxon>Kiloniella</taxon>
    </lineage>
</organism>
<evidence type="ECO:0000259" key="2">
    <source>
        <dbReference type="Pfam" id="PF10073"/>
    </source>
</evidence>
<gene>
    <name evidence="3" type="ORF">WH95_18435</name>
</gene>
<dbReference type="STRING" id="1549748.WH95_18435"/>
<evidence type="ECO:0000313" key="4">
    <source>
        <dbReference type="Proteomes" id="UP000034491"/>
    </source>
</evidence>
<dbReference type="InterPro" id="IPR046367">
    <property type="entry name" value="GapR-like_DNA-bd"/>
</dbReference>
<dbReference type="AlphaFoldDB" id="A0A0M2R5Z5"/>
<keyword evidence="1" id="KW-0175">Coiled coil</keyword>
<protein>
    <recommendedName>
        <fullName evidence="2">GapR-like DNA-binding domain-containing protein</fullName>
    </recommendedName>
</protein>
<dbReference type="Proteomes" id="UP000034491">
    <property type="component" value="Unassembled WGS sequence"/>
</dbReference>
<reference evidence="3 4" key="1">
    <citation type="submission" date="2015-03" db="EMBL/GenBank/DDBJ databases">
        <title>Genome sequence of Kiloniella sp. P1-1, isolated from the gut microflora of Pacific white shrimp, Penaeus vannamei.</title>
        <authorList>
            <person name="Shao Z."/>
            <person name="Wang L."/>
            <person name="Li X."/>
        </authorList>
    </citation>
    <scope>NUCLEOTIDE SEQUENCE [LARGE SCALE GENOMIC DNA]</scope>
    <source>
        <strain evidence="3 4">P1-1</strain>
    </source>
</reference>
<accession>A0A0M2R5Z5</accession>
<dbReference type="RefSeq" id="WP_046509848.1">
    <property type="nucleotide sequence ID" value="NZ_LANI01000032.1"/>
</dbReference>
<dbReference type="Pfam" id="PF10073">
    <property type="entry name" value="GapR_DNA-bd"/>
    <property type="match status" value="1"/>
</dbReference>
<proteinExistence type="predicted"/>
<dbReference type="EMBL" id="LANI01000032">
    <property type="protein sequence ID" value="KKJ75420.1"/>
    <property type="molecule type" value="Genomic_DNA"/>
</dbReference>
<name>A0A0M2R5Z5_9PROT</name>
<feature type="domain" description="GapR-like DNA-binding" evidence="2">
    <location>
        <begin position="4"/>
        <end position="73"/>
    </location>
</feature>
<evidence type="ECO:0000313" key="3">
    <source>
        <dbReference type="EMBL" id="KKJ75420.1"/>
    </source>
</evidence>
<dbReference type="OrthoDB" id="9813793at2"/>
<sequence length="86" mass="9772">MTIADDKIKSSVERLERLNDEIKALNADKAEVLAEAKSFGLDPKVIKAVVRDRAKDQQALREEQEIYDLYWHAAHGSRVHAREAAE</sequence>
<feature type="coiled-coil region" evidence="1">
    <location>
        <begin position="1"/>
        <end position="35"/>
    </location>
</feature>
<evidence type="ECO:0000256" key="1">
    <source>
        <dbReference type="SAM" id="Coils"/>
    </source>
</evidence>
<comment type="caution">
    <text evidence="3">The sequence shown here is derived from an EMBL/GenBank/DDBJ whole genome shotgun (WGS) entry which is preliminary data.</text>
</comment>
<keyword evidence="4" id="KW-1185">Reference proteome</keyword>
<dbReference type="GO" id="GO:0003677">
    <property type="term" value="F:DNA binding"/>
    <property type="evidence" value="ECO:0007669"/>
    <property type="project" value="InterPro"/>
</dbReference>